<accession>A0A9Q3C931</accession>
<keyword evidence="4" id="KW-0547">Nucleotide-binding</keyword>
<evidence type="ECO:0000256" key="6">
    <source>
        <dbReference type="ARBA" id="ARBA00022801"/>
    </source>
</evidence>
<dbReference type="Pfam" id="PF08658">
    <property type="entry name" value="Rad54_N"/>
    <property type="match status" value="1"/>
</dbReference>
<dbReference type="GO" id="GO:0015616">
    <property type="term" value="F:DNA translocase activity"/>
    <property type="evidence" value="ECO:0007669"/>
    <property type="project" value="TreeGrafter"/>
</dbReference>
<dbReference type="PROSITE" id="PS51192">
    <property type="entry name" value="HELICASE_ATP_BIND_1"/>
    <property type="match status" value="1"/>
</dbReference>
<dbReference type="InterPro" id="IPR000330">
    <property type="entry name" value="SNF2_N"/>
</dbReference>
<dbReference type="GO" id="GO:0004386">
    <property type="term" value="F:helicase activity"/>
    <property type="evidence" value="ECO:0007669"/>
    <property type="project" value="UniProtKB-KW"/>
</dbReference>
<evidence type="ECO:0000256" key="1">
    <source>
        <dbReference type="ARBA" id="ARBA00004123"/>
    </source>
</evidence>
<dbReference type="PANTHER" id="PTHR45629:SF7">
    <property type="entry name" value="DNA EXCISION REPAIR PROTEIN ERCC-6-RELATED"/>
    <property type="match status" value="1"/>
</dbReference>
<dbReference type="GO" id="GO:0003677">
    <property type="term" value="F:DNA binding"/>
    <property type="evidence" value="ECO:0007669"/>
    <property type="project" value="UniProtKB-KW"/>
</dbReference>
<evidence type="ECO:0000256" key="12">
    <source>
        <dbReference type="SAM" id="MobiDB-lite"/>
    </source>
</evidence>
<keyword evidence="9" id="KW-0238">DNA-binding</keyword>
<sequence length="850" mass="96244">MTASTGQASTAESTISSRQSSSSKVTLTDDQINEILTRKFTPLKTIKSFNNRSKRNSANSVNYYIENDGADDSINQQKKKKKLKDKNKDSDEEFEEDKDGKLIKKIKRDRFGKPIKEFTMTPIKKFGKVAVTPLSAQSKSFIMPTMRDTKTGDILHVRLSGMALGARPQPVFTPKPLHDPLSDTAIVLFDPTIDDRPAPKPVAEGDPERTPTEIESERDRLELQERNRGPHKSLPELLGIQKPGEPKEIKKVPVVLDPRLAKILRPHQIEGVKFLYRCTTGLIEQGANGCIMADEMGLGKTLQCISLLWTLLKQSPVAGQPTIEKAIVACPSSLVKNWANEFDKWLGPGAVHPLAVDGKQSKADLLTNVRKWVSAAGRRVPQPVMIVSYETLRGTLVEELGNTPIGLILCDEGHRLKNADNQTYSALNGIKCQRRVILTGTPIQNDLSEYFALLNFANPNYLGDRAQFRKTYELPILRGRDSDSSPAEVSLAESKLKELTTRVQKFIIRRTNDLLSKYLPVKYEHVVFCAPSSFQLDLYRHFINSPDLQKLLRGVGCQPLKMLGILRKLCNHPDLLDLGQDIPGSEKYFPEGYRSKDPRAQSRPDLSGKMIVLERFLHKIRTETTDKIVLISNFTQTLDVIEKMCRERRWGSLRLDGTMQITKRQKLVDRFNDSESKEFIFLLSSKAGGCGINLIGANRLVLFDPDWNPASDQQALARVWRDGQKKECFIYRFILTGSVEEKVFQRQSQKMKLSASVVDEQEDDERMFSKDSLRELFKLNENTLSDTHDVYKCKRCKDGKQFIKAPAMLYGDQSTWNHYTNQYMTNLHDDLLRSEVGLPNITTCFQFIST</sequence>
<evidence type="ECO:0000313" key="15">
    <source>
        <dbReference type="EMBL" id="MBW0478472.1"/>
    </source>
</evidence>
<dbReference type="PANTHER" id="PTHR45629">
    <property type="entry name" value="SNF2/RAD54 FAMILY MEMBER"/>
    <property type="match status" value="1"/>
</dbReference>
<comment type="similarity">
    <text evidence="2">Belongs to the SNF2/RAD54 helicase family.</text>
</comment>
<dbReference type="InterPro" id="IPR014001">
    <property type="entry name" value="Helicase_ATP-bd"/>
</dbReference>
<keyword evidence="5" id="KW-0227">DNA damage</keyword>
<dbReference type="Gene3D" id="3.40.50.300">
    <property type="entry name" value="P-loop containing nucleotide triphosphate hydrolases"/>
    <property type="match status" value="1"/>
</dbReference>
<dbReference type="SUPFAM" id="SSF52540">
    <property type="entry name" value="P-loop containing nucleoside triphosphate hydrolases"/>
    <property type="match status" value="2"/>
</dbReference>
<evidence type="ECO:0000313" key="16">
    <source>
        <dbReference type="Proteomes" id="UP000765509"/>
    </source>
</evidence>
<dbReference type="Gene3D" id="1.20.120.850">
    <property type="entry name" value="SWI2/SNF2 ATPases, N-terminal domain"/>
    <property type="match status" value="1"/>
</dbReference>
<dbReference type="PROSITE" id="PS51194">
    <property type="entry name" value="HELICASE_CTER"/>
    <property type="match status" value="1"/>
</dbReference>
<dbReference type="Pfam" id="PF00271">
    <property type="entry name" value="Helicase_C"/>
    <property type="match status" value="1"/>
</dbReference>
<dbReference type="GO" id="GO:0045003">
    <property type="term" value="P:double-strand break repair via synthesis-dependent strand annealing"/>
    <property type="evidence" value="ECO:0007669"/>
    <property type="project" value="TreeGrafter"/>
</dbReference>
<feature type="domain" description="Helicase C-terminal" evidence="14">
    <location>
        <begin position="612"/>
        <end position="766"/>
    </location>
</feature>
<name>A0A9Q3C931_9BASI</name>
<dbReference type="InterPro" id="IPR001650">
    <property type="entry name" value="Helicase_C-like"/>
</dbReference>
<dbReference type="OrthoDB" id="413460at2759"/>
<feature type="region of interest" description="Disordered" evidence="12">
    <location>
        <begin position="75"/>
        <end position="98"/>
    </location>
</feature>
<dbReference type="Proteomes" id="UP000765509">
    <property type="component" value="Unassembled WGS sequence"/>
</dbReference>
<dbReference type="EMBL" id="AVOT02005203">
    <property type="protein sequence ID" value="MBW0478472.1"/>
    <property type="molecule type" value="Genomic_DNA"/>
</dbReference>
<comment type="subcellular location">
    <subcellularLocation>
        <location evidence="1">Nucleus</location>
    </subcellularLocation>
</comment>
<keyword evidence="11" id="KW-0539">Nucleus</keyword>
<evidence type="ECO:0008006" key="17">
    <source>
        <dbReference type="Google" id="ProtNLM"/>
    </source>
</evidence>
<dbReference type="FunFam" id="3.40.50.10810:FF:000010">
    <property type="entry name" value="DNA repair and recombination protein RAD54-like"/>
    <property type="match status" value="1"/>
</dbReference>
<feature type="domain" description="Helicase ATP-binding" evidence="13">
    <location>
        <begin position="281"/>
        <end position="460"/>
    </location>
</feature>
<feature type="compositionally biased region" description="Basic and acidic residues" evidence="12">
    <location>
        <begin position="206"/>
        <end position="228"/>
    </location>
</feature>
<dbReference type="Pfam" id="PF00176">
    <property type="entry name" value="SNF2-rel_dom"/>
    <property type="match status" value="1"/>
</dbReference>
<dbReference type="Gene3D" id="3.40.50.10810">
    <property type="entry name" value="Tandem AAA-ATPase domain"/>
    <property type="match status" value="1"/>
</dbReference>
<evidence type="ECO:0000256" key="5">
    <source>
        <dbReference type="ARBA" id="ARBA00022763"/>
    </source>
</evidence>
<keyword evidence="3" id="KW-0597">Phosphoprotein</keyword>
<keyword evidence="10" id="KW-0234">DNA repair</keyword>
<feature type="region of interest" description="Disordered" evidence="12">
    <location>
        <begin position="193"/>
        <end position="239"/>
    </location>
</feature>
<evidence type="ECO:0000256" key="3">
    <source>
        <dbReference type="ARBA" id="ARBA00022553"/>
    </source>
</evidence>
<comment type="caution">
    <text evidence="15">The sequence shown here is derived from an EMBL/GenBank/DDBJ whole genome shotgun (WGS) entry which is preliminary data.</text>
</comment>
<dbReference type="InterPro" id="IPR027417">
    <property type="entry name" value="P-loop_NTPase"/>
</dbReference>
<organism evidence="15 16">
    <name type="scientific">Austropuccinia psidii MF-1</name>
    <dbReference type="NCBI Taxonomy" id="1389203"/>
    <lineage>
        <taxon>Eukaryota</taxon>
        <taxon>Fungi</taxon>
        <taxon>Dikarya</taxon>
        <taxon>Basidiomycota</taxon>
        <taxon>Pucciniomycotina</taxon>
        <taxon>Pucciniomycetes</taxon>
        <taxon>Pucciniales</taxon>
        <taxon>Sphaerophragmiaceae</taxon>
        <taxon>Austropuccinia</taxon>
    </lineage>
</organism>
<dbReference type="GO" id="GO:0007131">
    <property type="term" value="P:reciprocal meiotic recombination"/>
    <property type="evidence" value="ECO:0007669"/>
    <property type="project" value="TreeGrafter"/>
</dbReference>
<dbReference type="InterPro" id="IPR013967">
    <property type="entry name" value="Rad54_N"/>
</dbReference>
<feature type="region of interest" description="Disordered" evidence="12">
    <location>
        <begin position="1"/>
        <end position="28"/>
    </location>
</feature>
<keyword evidence="7" id="KW-0347">Helicase</keyword>
<dbReference type="GO" id="GO:0016817">
    <property type="term" value="F:hydrolase activity, acting on acid anhydrides"/>
    <property type="evidence" value="ECO:0007669"/>
    <property type="project" value="InterPro"/>
</dbReference>
<evidence type="ECO:0000256" key="9">
    <source>
        <dbReference type="ARBA" id="ARBA00023125"/>
    </source>
</evidence>
<feature type="compositionally biased region" description="Low complexity" evidence="12">
    <location>
        <begin position="9"/>
        <end position="28"/>
    </location>
</feature>
<dbReference type="SMART" id="SM00490">
    <property type="entry name" value="HELICc"/>
    <property type="match status" value="1"/>
</dbReference>
<evidence type="ECO:0000256" key="8">
    <source>
        <dbReference type="ARBA" id="ARBA00022840"/>
    </source>
</evidence>
<dbReference type="AlphaFoldDB" id="A0A9Q3C931"/>
<reference evidence="15" key="1">
    <citation type="submission" date="2021-03" db="EMBL/GenBank/DDBJ databases">
        <title>Draft genome sequence of rust myrtle Austropuccinia psidii MF-1, a brazilian biotype.</title>
        <authorList>
            <person name="Quecine M.C."/>
            <person name="Pachon D.M.R."/>
            <person name="Bonatelli M.L."/>
            <person name="Correr F.H."/>
            <person name="Franceschini L.M."/>
            <person name="Leite T.F."/>
            <person name="Margarido G.R.A."/>
            <person name="Almeida C.A."/>
            <person name="Ferrarezi J.A."/>
            <person name="Labate C.A."/>
        </authorList>
    </citation>
    <scope>NUCLEOTIDE SEQUENCE</scope>
    <source>
        <strain evidence="15">MF-1</strain>
    </source>
</reference>
<dbReference type="GO" id="GO:0005524">
    <property type="term" value="F:ATP binding"/>
    <property type="evidence" value="ECO:0007669"/>
    <property type="project" value="UniProtKB-KW"/>
</dbReference>
<dbReference type="GO" id="GO:0005634">
    <property type="term" value="C:nucleus"/>
    <property type="evidence" value="ECO:0007669"/>
    <property type="project" value="UniProtKB-SubCell"/>
</dbReference>
<dbReference type="FunFam" id="3.40.50.300:FF:000332">
    <property type="entry name" value="DNA repair and recombination protein RAD54-like"/>
    <property type="match status" value="1"/>
</dbReference>
<dbReference type="InterPro" id="IPR038718">
    <property type="entry name" value="SNF2-like_sf"/>
</dbReference>
<evidence type="ECO:0000256" key="7">
    <source>
        <dbReference type="ARBA" id="ARBA00022806"/>
    </source>
</evidence>
<proteinExistence type="inferred from homology"/>
<keyword evidence="8" id="KW-0067">ATP-binding</keyword>
<gene>
    <name evidence="15" type="ORF">O181_018187</name>
</gene>
<evidence type="ECO:0000259" key="13">
    <source>
        <dbReference type="PROSITE" id="PS51192"/>
    </source>
</evidence>
<keyword evidence="16" id="KW-1185">Reference proteome</keyword>
<dbReference type="InterPro" id="IPR050496">
    <property type="entry name" value="SNF2_RAD54_helicase_repair"/>
</dbReference>
<evidence type="ECO:0000256" key="11">
    <source>
        <dbReference type="ARBA" id="ARBA00023242"/>
    </source>
</evidence>
<keyword evidence="6" id="KW-0378">Hydrolase</keyword>
<evidence type="ECO:0000256" key="4">
    <source>
        <dbReference type="ARBA" id="ARBA00022741"/>
    </source>
</evidence>
<protein>
    <recommendedName>
        <fullName evidence="17">DNA repair protein rhp54</fullName>
    </recommendedName>
</protein>
<dbReference type="InterPro" id="IPR049730">
    <property type="entry name" value="SNF2/RAD54-like_C"/>
</dbReference>
<evidence type="ECO:0000256" key="2">
    <source>
        <dbReference type="ARBA" id="ARBA00007025"/>
    </source>
</evidence>
<evidence type="ECO:0000256" key="10">
    <source>
        <dbReference type="ARBA" id="ARBA00023204"/>
    </source>
</evidence>
<dbReference type="SMART" id="SM00487">
    <property type="entry name" value="DEXDc"/>
    <property type="match status" value="1"/>
</dbReference>
<evidence type="ECO:0000259" key="14">
    <source>
        <dbReference type="PROSITE" id="PS51194"/>
    </source>
</evidence>
<dbReference type="CDD" id="cd18793">
    <property type="entry name" value="SF2_C_SNF"/>
    <property type="match status" value="1"/>
</dbReference>